<reference evidence="1 2" key="1">
    <citation type="submission" date="2022-01" db="EMBL/GenBank/DDBJ databases">
        <authorList>
            <person name="Xiong W."/>
            <person name="Schranz E."/>
        </authorList>
    </citation>
    <scope>NUCLEOTIDE SEQUENCE [LARGE SCALE GENOMIC DNA]</scope>
</reference>
<keyword evidence="2" id="KW-1185">Reference proteome</keyword>
<proteinExistence type="predicted"/>
<gene>
    <name evidence="1" type="ORF">LVIROSA_LOCUS17248</name>
</gene>
<evidence type="ECO:0000313" key="1">
    <source>
        <dbReference type="EMBL" id="CAH1430475.1"/>
    </source>
</evidence>
<comment type="caution">
    <text evidence="1">The sequence shown here is derived from an EMBL/GenBank/DDBJ whole genome shotgun (WGS) entry which is preliminary data.</text>
</comment>
<dbReference type="EMBL" id="CAKMRJ010003334">
    <property type="protein sequence ID" value="CAH1430475.1"/>
    <property type="molecule type" value="Genomic_DNA"/>
</dbReference>
<dbReference type="Proteomes" id="UP001157418">
    <property type="component" value="Unassembled WGS sequence"/>
</dbReference>
<accession>A0AAU9MVQ9</accession>
<protein>
    <submittedName>
        <fullName evidence="1">Uncharacterized protein</fullName>
    </submittedName>
</protein>
<organism evidence="1 2">
    <name type="scientific">Lactuca virosa</name>
    <dbReference type="NCBI Taxonomy" id="75947"/>
    <lineage>
        <taxon>Eukaryota</taxon>
        <taxon>Viridiplantae</taxon>
        <taxon>Streptophyta</taxon>
        <taxon>Embryophyta</taxon>
        <taxon>Tracheophyta</taxon>
        <taxon>Spermatophyta</taxon>
        <taxon>Magnoliopsida</taxon>
        <taxon>eudicotyledons</taxon>
        <taxon>Gunneridae</taxon>
        <taxon>Pentapetalae</taxon>
        <taxon>asterids</taxon>
        <taxon>campanulids</taxon>
        <taxon>Asterales</taxon>
        <taxon>Asteraceae</taxon>
        <taxon>Cichorioideae</taxon>
        <taxon>Cichorieae</taxon>
        <taxon>Lactucinae</taxon>
        <taxon>Lactuca</taxon>
    </lineage>
</organism>
<sequence>MGWDAFSCFPFNPIPSRSLLTSVLISFFIALQNLDDRHTDCRFTTSLLPNNKICCYHNYCRIPCQDLKKRRSERESTSRKVFDKMPDSTSFLIEERIRRTNVFCDAVISQEKTVEEIRGCQVSGCTVLFAFKVSDFSLQSSFDVRTSYESCK</sequence>
<evidence type="ECO:0000313" key="2">
    <source>
        <dbReference type="Proteomes" id="UP001157418"/>
    </source>
</evidence>
<name>A0AAU9MVQ9_9ASTR</name>
<dbReference type="AlphaFoldDB" id="A0AAU9MVQ9"/>